<dbReference type="GO" id="GO:0016887">
    <property type="term" value="F:ATP hydrolysis activity"/>
    <property type="evidence" value="ECO:0007669"/>
    <property type="project" value="InterPro"/>
</dbReference>
<dbReference type="Pfam" id="PF00005">
    <property type="entry name" value="ABC_tran"/>
    <property type="match status" value="1"/>
</dbReference>
<keyword evidence="6" id="KW-1185">Reference proteome</keyword>
<dbReference type="InterPro" id="IPR032823">
    <property type="entry name" value="BCA_ABC_TP_C"/>
</dbReference>
<dbReference type="Gene3D" id="3.40.50.300">
    <property type="entry name" value="P-loop containing nucleotide triphosphate hydrolases"/>
    <property type="match status" value="1"/>
</dbReference>
<keyword evidence="2" id="KW-0547">Nucleotide-binding</keyword>
<keyword evidence="3 5" id="KW-0067">ATP-binding</keyword>
<dbReference type="EMBL" id="WUMK01000003">
    <property type="protein sequence ID" value="MXN45149.1"/>
    <property type="molecule type" value="Genomic_DNA"/>
</dbReference>
<dbReference type="CDD" id="cd03219">
    <property type="entry name" value="ABC_Mj1267_LivG_branched"/>
    <property type="match status" value="1"/>
</dbReference>
<proteinExistence type="predicted"/>
<comment type="caution">
    <text evidence="5">The sequence shown here is derived from an EMBL/GenBank/DDBJ whole genome shotgun (WGS) entry which is preliminary data.</text>
</comment>
<dbReference type="AlphaFoldDB" id="A0A6N8S865"/>
<feature type="domain" description="ABC transporter" evidence="4">
    <location>
        <begin position="6"/>
        <end position="241"/>
    </location>
</feature>
<dbReference type="GO" id="GO:0005524">
    <property type="term" value="F:ATP binding"/>
    <property type="evidence" value="ECO:0007669"/>
    <property type="project" value="UniProtKB-KW"/>
</dbReference>
<evidence type="ECO:0000256" key="3">
    <source>
        <dbReference type="ARBA" id="ARBA00022840"/>
    </source>
</evidence>
<evidence type="ECO:0000256" key="1">
    <source>
        <dbReference type="ARBA" id="ARBA00022448"/>
    </source>
</evidence>
<keyword evidence="1" id="KW-0813">Transport</keyword>
<reference evidence="5 6" key="1">
    <citation type="submission" date="2019-12" db="EMBL/GenBank/DDBJ databases">
        <title>Shinella kummerowiae sp. nov., a symbiotic bacterium isolated from root nodules of the herbal legume Kummerowia stipulacea.</title>
        <authorList>
            <person name="Gao J."/>
        </authorList>
    </citation>
    <scope>NUCLEOTIDE SEQUENCE [LARGE SCALE GENOMIC DNA]</scope>
    <source>
        <strain evidence="5 6">CCBAU 25048</strain>
    </source>
</reference>
<dbReference type="PANTHER" id="PTHR45772">
    <property type="entry name" value="CONSERVED COMPONENT OF ABC TRANSPORTER FOR NATURAL AMINO ACIDS-RELATED"/>
    <property type="match status" value="1"/>
</dbReference>
<name>A0A6N8S865_9HYPH</name>
<dbReference type="SUPFAM" id="SSF52540">
    <property type="entry name" value="P-loop containing nucleoside triphosphate hydrolases"/>
    <property type="match status" value="1"/>
</dbReference>
<evidence type="ECO:0000256" key="2">
    <source>
        <dbReference type="ARBA" id="ARBA00022741"/>
    </source>
</evidence>
<dbReference type="GO" id="GO:0005886">
    <property type="term" value="C:plasma membrane"/>
    <property type="evidence" value="ECO:0007669"/>
    <property type="project" value="TreeGrafter"/>
</dbReference>
<organism evidence="5 6">
    <name type="scientific">Shinella kummerowiae</name>
    <dbReference type="NCBI Taxonomy" id="417745"/>
    <lineage>
        <taxon>Bacteria</taxon>
        <taxon>Pseudomonadati</taxon>
        <taxon>Pseudomonadota</taxon>
        <taxon>Alphaproteobacteria</taxon>
        <taxon>Hyphomicrobiales</taxon>
        <taxon>Rhizobiaceae</taxon>
        <taxon>Shinella</taxon>
    </lineage>
</organism>
<sequence>MAAILLDVGHVTKRFGAFVAVNDVTFDVREGEVLGIAGPNGSGKSTLFNILTGIPFGRDAGEIHFRGQSVGRLKPFEIARLGLVRTFQKDSDFKTLSAFENVMMGTWCCGPISASQKRDLASAALDKVGFALERIHLTAGDLSVFDRKRLMIASALVSSPHLLMLDEPASGLTKPEIDALRDLLLELNASGLTIVVIEHVLPLLMAVAQRLIVLNEGRILSQGDPQAVVRDERVISAYLGGQASHAHAS</sequence>
<dbReference type="InterPro" id="IPR003439">
    <property type="entry name" value="ABC_transporter-like_ATP-bd"/>
</dbReference>
<evidence type="ECO:0000313" key="6">
    <source>
        <dbReference type="Proteomes" id="UP000435802"/>
    </source>
</evidence>
<dbReference type="InterPro" id="IPR003593">
    <property type="entry name" value="AAA+_ATPase"/>
</dbReference>
<dbReference type="InterPro" id="IPR051120">
    <property type="entry name" value="ABC_AA/LPS_Transport"/>
</dbReference>
<dbReference type="PROSITE" id="PS50893">
    <property type="entry name" value="ABC_TRANSPORTER_2"/>
    <property type="match status" value="1"/>
</dbReference>
<dbReference type="RefSeq" id="WP_160858196.1">
    <property type="nucleotide sequence ID" value="NZ_WUMK01000003.1"/>
</dbReference>
<accession>A0A6N8S865</accession>
<dbReference type="Pfam" id="PF12399">
    <property type="entry name" value="BCA_ABC_TP_C"/>
    <property type="match status" value="1"/>
</dbReference>
<protein>
    <submittedName>
        <fullName evidence="5">ATP-binding cassette domain-containing protein</fullName>
    </submittedName>
</protein>
<evidence type="ECO:0000259" key="4">
    <source>
        <dbReference type="PROSITE" id="PS50893"/>
    </source>
</evidence>
<dbReference type="OrthoDB" id="9779872at2"/>
<dbReference type="PANTHER" id="PTHR45772:SF9">
    <property type="entry name" value="CONSERVED COMPONENT OF ABC TRANSPORTER FOR NATURAL AMINO ACIDS"/>
    <property type="match status" value="1"/>
</dbReference>
<evidence type="ECO:0000313" key="5">
    <source>
        <dbReference type="EMBL" id="MXN45149.1"/>
    </source>
</evidence>
<dbReference type="SMART" id="SM00382">
    <property type="entry name" value="AAA"/>
    <property type="match status" value="1"/>
</dbReference>
<dbReference type="Proteomes" id="UP000435802">
    <property type="component" value="Unassembled WGS sequence"/>
</dbReference>
<gene>
    <name evidence="5" type="ORF">GR138_08110</name>
</gene>
<dbReference type="InterPro" id="IPR027417">
    <property type="entry name" value="P-loop_NTPase"/>
</dbReference>